<reference evidence="3 4" key="1">
    <citation type="journal article" date="2012" name="J. Bacteriol.">
        <title>Genome of Bacillus macauensis ZFHKF-1, a Long-Chain-Forming Bacterium.</title>
        <authorList>
            <person name="Cai L."/>
            <person name="Zhang T."/>
        </authorList>
    </citation>
    <scope>NUCLEOTIDE SEQUENCE [LARGE SCALE GENOMIC DNA]</scope>
    <source>
        <strain evidence="3 4">ZFHKF-1</strain>
    </source>
</reference>
<comment type="caution">
    <text evidence="3">The sequence shown here is derived from an EMBL/GenBank/DDBJ whole genome shotgun (WGS) entry which is preliminary data.</text>
</comment>
<feature type="domain" description="GFO/IDH/MocA-like oxidoreductase" evidence="2">
    <location>
        <begin position="132"/>
        <end position="233"/>
    </location>
</feature>
<accession>I8AGL6</accession>
<dbReference type="InterPro" id="IPR000683">
    <property type="entry name" value="Gfo/Idh/MocA-like_OxRdtase_N"/>
</dbReference>
<dbReference type="Gene3D" id="3.40.50.720">
    <property type="entry name" value="NAD(P)-binding Rossmann-like Domain"/>
    <property type="match status" value="1"/>
</dbReference>
<dbReference type="InterPro" id="IPR051317">
    <property type="entry name" value="Gfo/Idh/MocA_oxidoreduct"/>
</dbReference>
<dbReference type="GO" id="GO:0016740">
    <property type="term" value="F:transferase activity"/>
    <property type="evidence" value="ECO:0007669"/>
    <property type="project" value="UniProtKB-KW"/>
</dbReference>
<dbReference type="Proteomes" id="UP000004080">
    <property type="component" value="Unassembled WGS sequence"/>
</dbReference>
<proteinExistence type="predicted"/>
<sequence>MKKTKLCFIGAGFHATTNIYPAVVEAGAEIVAIATRSKERSQSALTRFGSTGTPYDDYKSMLENEECDGVVVIAQPDDHPSLVLDCIAAGKNVYVEKPLGMSEKEAAMLAEAAEKAGVVLMVGFMKRFAPIYTQLKELIDGESLGKARSFTARFAVNSTPFCKDEEQFMKFAAIHIVDLVRFLFGEAAQVTGFRNNDNEFISQSISIKCENGIVGSLYFSGMTAWSRESENVLVTFDDGFAYADEVTSLTVHKSQTFDDLPWKSLKEADTVYTPSMTPMSGAYRDLYLRGFVGEMVHFMHCCETGQTPVASGQDNVRTMALCDTILSHLQ</sequence>
<keyword evidence="4" id="KW-1185">Reference proteome</keyword>
<protein>
    <submittedName>
        <fullName evidence="3">Oxidoreductase, Gfo/Idh/MocA family/transferase hexapeptide repeat protein</fullName>
    </submittedName>
</protein>
<organism evidence="3 4">
    <name type="scientific">Fictibacillus macauensis ZFHKF-1</name>
    <dbReference type="NCBI Taxonomy" id="1196324"/>
    <lineage>
        <taxon>Bacteria</taxon>
        <taxon>Bacillati</taxon>
        <taxon>Bacillota</taxon>
        <taxon>Bacilli</taxon>
        <taxon>Bacillales</taxon>
        <taxon>Fictibacillaceae</taxon>
        <taxon>Fictibacillus</taxon>
    </lineage>
</organism>
<feature type="domain" description="Gfo/Idh/MocA-like oxidoreductase N-terminal" evidence="1">
    <location>
        <begin position="7"/>
        <end position="124"/>
    </location>
</feature>
<dbReference type="SUPFAM" id="SSF55347">
    <property type="entry name" value="Glyceraldehyde-3-phosphate dehydrogenase-like, C-terminal domain"/>
    <property type="match status" value="1"/>
</dbReference>
<dbReference type="OrthoDB" id="9815825at2"/>
<gene>
    <name evidence="3" type="ORF">A374_14060</name>
</gene>
<dbReference type="Pfam" id="PF01408">
    <property type="entry name" value="GFO_IDH_MocA"/>
    <property type="match status" value="1"/>
</dbReference>
<evidence type="ECO:0000313" key="3">
    <source>
        <dbReference type="EMBL" id="EIT84822.1"/>
    </source>
</evidence>
<dbReference type="PANTHER" id="PTHR43708:SF4">
    <property type="entry name" value="OXIDOREDUCTASE YCEM-RELATED"/>
    <property type="match status" value="1"/>
</dbReference>
<dbReference type="PANTHER" id="PTHR43708">
    <property type="entry name" value="CONSERVED EXPRESSED OXIDOREDUCTASE (EUROFUNG)"/>
    <property type="match status" value="1"/>
</dbReference>
<dbReference type="STRING" id="1196324.A374_14060"/>
<keyword evidence="3" id="KW-0808">Transferase</keyword>
<evidence type="ECO:0000259" key="1">
    <source>
        <dbReference type="Pfam" id="PF01408"/>
    </source>
</evidence>
<dbReference type="GO" id="GO:0000166">
    <property type="term" value="F:nucleotide binding"/>
    <property type="evidence" value="ECO:0007669"/>
    <property type="project" value="InterPro"/>
</dbReference>
<dbReference type="AlphaFoldDB" id="I8AGL6"/>
<dbReference type="InterPro" id="IPR036291">
    <property type="entry name" value="NAD(P)-bd_dom_sf"/>
</dbReference>
<name>I8AGL6_9BACL</name>
<evidence type="ECO:0000259" key="2">
    <source>
        <dbReference type="Pfam" id="PF22725"/>
    </source>
</evidence>
<dbReference type="SUPFAM" id="SSF51735">
    <property type="entry name" value="NAD(P)-binding Rossmann-fold domains"/>
    <property type="match status" value="1"/>
</dbReference>
<dbReference type="RefSeq" id="WP_007202890.1">
    <property type="nucleotide sequence ID" value="NZ_AKKV01000030.1"/>
</dbReference>
<dbReference type="eggNOG" id="COG0673">
    <property type="taxonomic scope" value="Bacteria"/>
</dbReference>
<dbReference type="EMBL" id="AKKV01000030">
    <property type="protein sequence ID" value="EIT84822.1"/>
    <property type="molecule type" value="Genomic_DNA"/>
</dbReference>
<dbReference type="PATRIC" id="fig|1196324.3.peg.2875"/>
<dbReference type="Gene3D" id="3.30.360.10">
    <property type="entry name" value="Dihydrodipicolinate Reductase, domain 2"/>
    <property type="match status" value="1"/>
</dbReference>
<dbReference type="Pfam" id="PF22725">
    <property type="entry name" value="GFO_IDH_MocA_C3"/>
    <property type="match status" value="1"/>
</dbReference>
<dbReference type="InterPro" id="IPR055170">
    <property type="entry name" value="GFO_IDH_MocA-like_dom"/>
</dbReference>
<evidence type="ECO:0000313" key="4">
    <source>
        <dbReference type="Proteomes" id="UP000004080"/>
    </source>
</evidence>